<proteinExistence type="predicted"/>
<dbReference type="InterPro" id="IPR013087">
    <property type="entry name" value="Znf_C2H2_type"/>
</dbReference>
<name>A0A3G4ZX24_9VIRU</name>
<reference evidence="2" key="1">
    <citation type="submission" date="2018-10" db="EMBL/GenBank/DDBJ databases">
        <title>Hidden diversity of soil giant viruses.</title>
        <authorList>
            <person name="Schulz F."/>
            <person name="Alteio L."/>
            <person name="Goudeau D."/>
            <person name="Ryan E.M."/>
            <person name="Malmstrom R.R."/>
            <person name="Blanchard J."/>
            <person name="Woyke T."/>
        </authorList>
    </citation>
    <scope>NUCLEOTIDE SEQUENCE</scope>
    <source>
        <strain evidence="2">FNV1</strain>
    </source>
</reference>
<evidence type="ECO:0000259" key="1">
    <source>
        <dbReference type="SMART" id="SM00355"/>
    </source>
</evidence>
<dbReference type="SMART" id="SM00355">
    <property type="entry name" value="ZnF_C2H2"/>
    <property type="match status" value="2"/>
</dbReference>
<dbReference type="Pfam" id="PF12874">
    <property type="entry name" value="zf-met"/>
    <property type="match status" value="1"/>
</dbReference>
<gene>
    <name evidence="2" type="ORF">Faunusvirus12_13</name>
</gene>
<sequence length="545" mass="62619">MYNCQICNFVTNSESSFARHMSSQSHLLADKNNISPIVVCNLCNVEFADKKKLNKHIINCKYRQQLIAENKQLSINNAQLCEYIINTDKTNQEYKELIETVLADAKSANIIMRQLANELNHLKAIQLVNESTNSKLDKLVKSDKILDKLTKLDKLDKLDILDKLAKLDKLDKLDGFDMKYINSSPGKSTANQNASVSTLNFLNMNFSDAPILRVSNEMEVGKLLCDNDNEKLYTAVMASFDARRLDKFIGGLIVSEHVNKPPGERSIWVSDTTRHTCLVRCIVNNRPEWVTDKEAVKLRELVVLPIMKYLDKHISIKMIEQAKYILTLQGNEQMCQNIVYGKIIDVLRMLSSKLPAEVIKYISPFLYADKKYLSASRYIAQVDSVHRNQSNTINEHVPVIPVNISNDLQNIQMVNNITDAQNIDDEDMIDDGDDDSNSESGEINYYTLYTPEEHEKMRLNLDRDPEDEEYIPPRTADQIRENRRATKIANKLARKKEAIFADYVKETQHERELERLNNTLEITYCTDNIANRDNQELLNKLAKDF</sequence>
<evidence type="ECO:0000313" key="2">
    <source>
        <dbReference type="EMBL" id="AYV79400.1"/>
    </source>
</evidence>
<accession>A0A3G4ZX24</accession>
<feature type="domain" description="C2H2-type" evidence="1">
    <location>
        <begin position="2"/>
        <end position="26"/>
    </location>
</feature>
<dbReference type="EMBL" id="MK072143">
    <property type="protein sequence ID" value="AYV79400.1"/>
    <property type="molecule type" value="Genomic_DNA"/>
</dbReference>
<feature type="domain" description="C2H2-type" evidence="1">
    <location>
        <begin position="38"/>
        <end position="58"/>
    </location>
</feature>
<organism evidence="2">
    <name type="scientific">Faunusvirus sp</name>
    <dbReference type="NCBI Taxonomy" id="2487766"/>
    <lineage>
        <taxon>Viruses</taxon>
        <taxon>Varidnaviria</taxon>
        <taxon>Bamfordvirae</taxon>
        <taxon>Nucleocytoviricota</taxon>
        <taxon>Megaviricetes</taxon>
        <taxon>Imitervirales</taxon>
        <taxon>Mimiviridae</taxon>
    </lineage>
</organism>
<protein>
    <submittedName>
        <fullName evidence="2">Zinc finger protein</fullName>
    </submittedName>
</protein>
<dbReference type="Gene3D" id="3.30.160.60">
    <property type="entry name" value="Classic Zinc Finger"/>
    <property type="match status" value="1"/>
</dbReference>